<evidence type="ECO:0000256" key="1">
    <source>
        <dbReference type="ARBA" id="ARBA00022517"/>
    </source>
</evidence>
<dbReference type="InterPro" id="IPR023799">
    <property type="entry name" value="RbfA_dom_sf"/>
</dbReference>
<dbReference type="GO" id="GO:0030490">
    <property type="term" value="P:maturation of SSU-rRNA"/>
    <property type="evidence" value="ECO:0007669"/>
    <property type="project" value="UniProtKB-UniRule"/>
</dbReference>
<dbReference type="InterPro" id="IPR020053">
    <property type="entry name" value="Ribosome-bd_factorA_CS"/>
</dbReference>
<dbReference type="HAMAP" id="MF_00003">
    <property type="entry name" value="RbfA"/>
    <property type="match status" value="1"/>
</dbReference>
<dbReference type="RefSeq" id="WP_183349847.1">
    <property type="nucleotide sequence ID" value="NZ_JACHEO010000006.1"/>
</dbReference>
<dbReference type="PROSITE" id="PS01319">
    <property type="entry name" value="RBFA"/>
    <property type="match status" value="1"/>
</dbReference>
<comment type="similarity">
    <text evidence="2">Belongs to the RbfA family.</text>
</comment>
<dbReference type="InterPro" id="IPR000238">
    <property type="entry name" value="RbfA"/>
</dbReference>
<dbReference type="PANTHER" id="PTHR33515:SF1">
    <property type="entry name" value="RIBOSOME-BINDING FACTOR A, CHLOROPLASTIC-RELATED"/>
    <property type="match status" value="1"/>
</dbReference>
<dbReference type="AlphaFoldDB" id="A0A840V3T7"/>
<accession>A0A840V3T7</accession>
<comment type="function">
    <text evidence="2">One of several proteins that assist in the late maturation steps of the functional core of the 30S ribosomal subunit. Associates with free 30S ribosomal subunits (but not with 30S subunits that are part of 70S ribosomes or polysomes). Required for efficient processing of 16S rRNA. May interact with the 5'-terminal helix region of 16S rRNA.</text>
</comment>
<organism evidence="3 4">
    <name type="scientific">Desulfoprunum benzoelyticum</name>
    <dbReference type="NCBI Taxonomy" id="1506996"/>
    <lineage>
        <taxon>Bacteria</taxon>
        <taxon>Pseudomonadati</taxon>
        <taxon>Thermodesulfobacteriota</taxon>
        <taxon>Desulfobulbia</taxon>
        <taxon>Desulfobulbales</taxon>
        <taxon>Desulfobulbaceae</taxon>
        <taxon>Desulfoprunum</taxon>
    </lineage>
</organism>
<sequence>MAGSFDPKRTFDALGLGRAGQKRSARVADVIQKELAMLILTKVRDPQLAGVSISRVEVSDDLQNAKIFFTILGDRKAVRAATEGLERAKGFMRTHLARTMNMRYTPTLQFKYDEVAEKVEHLDSIFQEIADERDHGDGNS</sequence>
<gene>
    <name evidence="2" type="primary">rbfA</name>
    <name evidence="3" type="ORF">HNQ81_001505</name>
</gene>
<dbReference type="SUPFAM" id="SSF89919">
    <property type="entry name" value="Ribosome-binding factor A, RbfA"/>
    <property type="match status" value="1"/>
</dbReference>
<proteinExistence type="inferred from homology"/>
<dbReference type="EMBL" id="JACHEO010000006">
    <property type="protein sequence ID" value="MBB5347781.1"/>
    <property type="molecule type" value="Genomic_DNA"/>
</dbReference>
<name>A0A840V3T7_9BACT</name>
<keyword evidence="2" id="KW-0963">Cytoplasm</keyword>
<dbReference type="PANTHER" id="PTHR33515">
    <property type="entry name" value="RIBOSOME-BINDING FACTOR A, CHLOROPLASTIC-RELATED"/>
    <property type="match status" value="1"/>
</dbReference>
<comment type="subcellular location">
    <subcellularLocation>
        <location evidence="2">Cytoplasm</location>
    </subcellularLocation>
</comment>
<dbReference type="Proteomes" id="UP000539642">
    <property type="component" value="Unassembled WGS sequence"/>
</dbReference>
<keyword evidence="4" id="KW-1185">Reference proteome</keyword>
<protein>
    <recommendedName>
        <fullName evidence="2">Ribosome-binding factor A</fullName>
    </recommendedName>
</protein>
<comment type="caution">
    <text evidence="3">The sequence shown here is derived from an EMBL/GenBank/DDBJ whole genome shotgun (WGS) entry which is preliminary data.</text>
</comment>
<dbReference type="InterPro" id="IPR015946">
    <property type="entry name" value="KH_dom-like_a/b"/>
</dbReference>
<dbReference type="NCBIfam" id="TIGR00082">
    <property type="entry name" value="rbfA"/>
    <property type="match status" value="1"/>
</dbReference>
<evidence type="ECO:0000313" key="4">
    <source>
        <dbReference type="Proteomes" id="UP000539642"/>
    </source>
</evidence>
<dbReference type="GO" id="GO:0005829">
    <property type="term" value="C:cytosol"/>
    <property type="evidence" value="ECO:0007669"/>
    <property type="project" value="TreeGrafter"/>
</dbReference>
<comment type="subunit">
    <text evidence="2">Monomer. Binds 30S ribosomal subunits, but not 50S ribosomal subunits or 70S ribosomes.</text>
</comment>
<evidence type="ECO:0000313" key="3">
    <source>
        <dbReference type="EMBL" id="MBB5347781.1"/>
    </source>
</evidence>
<dbReference type="Pfam" id="PF02033">
    <property type="entry name" value="RBFA"/>
    <property type="match status" value="1"/>
</dbReference>
<evidence type="ECO:0000256" key="2">
    <source>
        <dbReference type="HAMAP-Rule" id="MF_00003"/>
    </source>
</evidence>
<keyword evidence="1 2" id="KW-0690">Ribosome biogenesis</keyword>
<dbReference type="GO" id="GO:0043024">
    <property type="term" value="F:ribosomal small subunit binding"/>
    <property type="evidence" value="ECO:0007669"/>
    <property type="project" value="TreeGrafter"/>
</dbReference>
<dbReference type="Gene3D" id="3.30.300.20">
    <property type="match status" value="1"/>
</dbReference>
<reference evidence="3 4" key="1">
    <citation type="submission" date="2020-08" db="EMBL/GenBank/DDBJ databases">
        <title>Genomic Encyclopedia of Type Strains, Phase IV (KMG-IV): sequencing the most valuable type-strain genomes for metagenomic binning, comparative biology and taxonomic classification.</title>
        <authorList>
            <person name="Goeker M."/>
        </authorList>
    </citation>
    <scope>NUCLEOTIDE SEQUENCE [LARGE SCALE GENOMIC DNA]</scope>
    <source>
        <strain evidence="3 4">DSM 28570</strain>
    </source>
</reference>